<dbReference type="InterPro" id="IPR036582">
    <property type="entry name" value="Mao_N_sf"/>
</dbReference>
<dbReference type="AlphaFoldDB" id="K6E6X0"/>
<sequence length="154" mass="17039">MKSFIALVVIVFLTTLTGSFVSAKETITLNNGLLIEGRAVVPLRSIFQTIGADVKWDSVEQKVIASKDTTVVNLRINEEEVLVNGKLYDLDAPIRMIEGQTMVPVRLLEIAFGTDIKWDSKINMVTIKLAEKEINVVVKEYTEEISIKISAAGD</sequence>
<dbReference type="GO" id="GO:0004180">
    <property type="term" value="F:carboxypeptidase activity"/>
    <property type="evidence" value="ECO:0007669"/>
    <property type="project" value="UniProtKB-KW"/>
</dbReference>
<comment type="caution">
    <text evidence="2">The sequence shown here is derived from an EMBL/GenBank/DDBJ whole genome shotgun (WGS) entry which is preliminary data.</text>
</comment>
<dbReference type="Gene3D" id="3.30.457.10">
    <property type="entry name" value="Copper amine oxidase-like, N-terminal domain"/>
    <property type="match status" value="1"/>
</dbReference>
<dbReference type="STRING" id="1131731.BAZO_02047"/>
<name>K6E6X0_SCHAZ</name>
<keyword evidence="3" id="KW-1185">Reference proteome</keyword>
<dbReference type="PATRIC" id="fig|1131731.3.peg.418"/>
<protein>
    <submittedName>
        <fullName evidence="2">Peptidase M14 carboxypeptidase A</fullName>
    </submittedName>
</protein>
<organism evidence="2 3">
    <name type="scientific">Schinkia azotoformans LMG 9581</name>
    <dbReference type="NCBI Taxonomy" id="1131731"/>
    <lineage>
        <taxon>Bacteria</taxon>
        <taxon>Bacillati</taxon>
        <taxon>Bacillota</taxon>
        <taxon>Bacilli</taxon>
        <taxon>Bacillales</taxon>
        <taxon>Bacillaceae</taxon>
        <taxon>Calidifontibacillus/Schinkia group</taxon>
        <taxon>Schinkia</taxon>
    </lineage>
</organism>
<accession>K6E6X0</accession>
<dbReference type="RefSeq" id="WP_003329553.1">
    <property type="nucleotide sequence ID" value="NZ_AJLR01000033.1"/>
</dbReference>
<evidence type="ECO:0000313" key="2">
    <source>
        <dbReference type="EMBL" id="EKN69011.1"/>
    </source>
</evidence>
<evidence type="ECO:0000313" key="3">
    <source>
        <dbReference type="Proteomes" id="UP000006315"/>
    </source>
</evidence>
<dbReference type="Proteomes" id="UP000006315">
    <property type="component" value="Unassembled WGS sequence"/>
</dbReference>
<evidence type="ECO:0000259" key="1">
    <source>
        <dbReference type="Pfam" id="PF07833"/>
    </source>
</evidence>
<gene>
    <name evidence="2" type="ORF">BAZO_02047</name>
</gene>
<dbReference type="SUPFAM" id="SSF55383">
    <property type="entry name" value="Copper amine oxidase, domain N"/>
    <property type="match status" value="1"/>
</dbReference>
<keyword evidence="2" id="KW-0645">Protease</keyword>
<keyword evidence="2" id="KW-0121">Carboxypeptidase</keyword>
<dbReference type="Pfam" id="PF07833">
    <property type="entry name" value="Cu_amine_oxidN1"/>
    <property type="match status" value="1"/>
</dbReference>
<feature type="domain" description="Copper amine oxidase-like N-terminal" evidence="1">
    <location>
        <begin position="31"/>
        <end position="127"/>
    </location>
</feature>
<proteinExistence type="predicted"/>
<keyword evidence="2" id="KW-0378">Hydrolase</keyword>
<dbReference type="EMBL" id="AJLR01000033">
    <property type="protein sequence ID" value="EKN69011.1"/>
    <property type="molecule type" value="Genomic_DNA"/>
</dbReference>
<dbReference type="InterPro" id="IPR012854">
    <property type="entry name" value="Cu_amine_oxidase-like_N"/>
</dbReference>
<reference evidence="2 3" key="1">
    <citation type="journal article" date="2012" name="Front. Microbiol.">
        <title>Redundancy and modularity in membrane-associated dissimilatory nitrate reduction in Bacillus.</title>
        <authorList>
            <person name="Heylen K."/>
            <person name="Keltjens J."/>
        </authorList>
    </citation>
    <scope>NUCLEOTIDE SEQUENCE [LARGE SCALE GENOMIC DNA]</scope>
    <source>
        <strain evidence="2 3">LMG 9581</strain>
    </source>
</reference>